<dbReference type="AlphaFoldDB" id="A0A6A6VBE8"/>
<dbReference type="EMBL" id="MU006571">
    <property type="protein sequence ID" value="KAF2747875.1"/>
    <property type="molecule type" value="Genomic_DNA"/>
</dbReference>
<feature type="compositionally biased region" description="Acidic residues" evidence="1">
    <location>
        <begin position="14"/>
        <end position="28"/>
    </location>
</feature>
<feature type="region of interest" description="Disordered" evidence="1">
    <location>
        <begin position="496"/>
        <end position="550"/>
    </location>
</feature>
<feature type="compositionally biased region" description="Polar residues" evidence="1">
    <location>
        <begin position="531"/>
        <end position="546"/>
    </location>
</feature>
<feature type="region of interest" description="Disordered" evidence="1">
    <location>
        <begin position="451"/>
        <end position="480"/>
    </location>
</feature>
<feature type="compositionally biased region" description="Low complexity" evidence="1">
    <location>
        <begin position="593"/>
        <end position="602"/>
    </location>
</feature>
<feature type="compositionally biased region" description="Polar residues" evidence="1">
    <location>
        <begin position="1"/>
        <end position="13"/>
    </location>
</feature>
<evidence type="ECO:0000313" key="2">
    <source>
        <dbReference type="EMBL" id="KAF2747875.1"/>
    </source>
</evidence>
<dbReference type="Proteomes" id="UP000799440">
    <property type="component" value="Unassembled WGS sequence"/>
</dbReference>
<name>A0A6A6VBE8_9PLEO</name>
<feature type="non-terminal residue" evidence="2">
    <location>
        <position position="700"/>
    </location>
</feature>
<feature type="region of interest" description="Disordered" evidence="1">
    <location>
        <begin position="577"/>
        <end position="605"/>
    </location>
</feature>
<protein>
    <submittedName>
        <fullName evidence="2">Uncharacterized protein</fullName>
    </submittedName>
</protein>
<evidence type="ECO:0000313" key="3">
    <source>
        <dbReference type="Proteomes" id="UP000799440"/>
    </source>
</evidence>
<gene>
    <name evidence="2" type="ORF">M011DRAFT_467464</name>
</gene>
<feature type="compositionally biased region" description="Basic residues" evidence="1">
    <location>
        <begin position="520"/>
        <end position="529"/>
    </location>
</feature>
<feature type="compositionally biased region" description="Acidic residues" evidence="1">
    <location>
        <begin position="577"/>
        <end position="592"/>
    </location>
</feature>
<sequence length="700" mass="77627">MLESQDMQTVTPTDQEDEEAEKVDDETDSLQRRGGWGSVPSRIAPLNGEVGVDDEIEDGTQQTHVRKRAPRAPSGKGSKVRKPERSVAVSSRDQRERGRLFPPAPPVPYRSRQEDDFVEEDQQEDDEKPAQNFVQSQDVLRSYQRKRRIPFAEASGVRKATGKAKVRMEDWYGEDQDGDMDDDEDDVVEEEDEDEQQEVQAQAPRKKTVQKKEATTNMKSTKQPPPRKGPRSTRKEPSRTQTPTRKTHSKIKMEEAPSVTTPAKTKAKTPEYWTGQDGKLHWKPKPLMPKPKLKPKPAEKEREEDLPDEESLFIPENIENPNHKDSHEDDHADGTVTIQHAGETVTTQQIGFMEVSGSTCDQAMNHNTTRRTSSTAETEAAQKPHEDEEDSLYIPEDPSEGAHNDDAHYSLFVPEYSSSEDAAITTSDIDYVFGLQGGISEEFRVTVPDQLASGETSRETSGEAGAIPLHATSSQSQRKRDELFWNPDEAAPVTLKRSRGAVGSLSSSSSDDSLLLARPRDRHVRKRFRGLQSQSSAVTDTEQSESGHPAAQATNFDLAHGHGAYPGIITQVHEAGNAEEAEGAEEAEEATEATENMPAETESTSIETVHLTVNTEIKETVQETVEVHSPVIDIRSIRLSTSAENFARMGYSRHTLGVMGSMDMERADRLERLKSATVEVKTHDGGLGGDPMQGGSNRGY</sequence>
<feature type="region of interest" description="Disordered" evidence="1">
    <location>
        <begin position="1"/>
        <end position="336"/>
    </location>
</feature>
<feature type="region of interest" description="Disordered" evidence="1">
    <location>
        <begin position="359"/>
        <end position="406"/>
    </location>
</feature>
<evidence type="ECO:0000256" key="1">
    <source>
        <dbReference type="SAM" id="MobiDB-lite"/>
    </source>
</evidence>
<proteinExistence type="predicted"/>
<organism evidence="2 3">
    <name type="scientific">Sporormia fimetaria CBS 119925</name>
    <dbReference type="NCBI Taxonomy" id="1340428"/>
    <lineage>
        <taxon>Eukaryota</taxon>
        <taxon>Fungi</taxon>
        <taxon>Dikarya</taxon>
        <taxon>Ascomycota</taxon>
        <taxon>Pezizomycotina</taxon>
        <taxon>Dothideomycetes</taxon>
        <taxon>Pleosporomycetidae</taxon>
        <taxon>Pleosporales</taxon>
        <taxon>Sporormiaceae</taxon>
        <taxon>Sporormia</taxon>
    </lineage>
</organism>
<feature type="compositionally biased region" description="Acidic residues" evidence="1">
    <location>
        <begin position="116"/>
        <end position="127"/>
    </location>
</feature>
<feature type="compositionally biased region" description="Basic and acidic residues" evidence="1">
    <location>
        <begin position="321"/>
        <end position="333"/>
    </location>
</feature>
<feature type="compositionally biased region" description="Acidic residues" evidence="1">
    <location>
        <begin position="171"/>
        <end position="197"/>
    </location>
</feature>
<feature type="region of interest" description="Disordered" evidence="1">
    <location>
        <begin position="681"/>
        <end position="700"/>
    </location>
</feature>
<feature type="compositionally biased region" description="Low complexity" evidence="1">
    <location>
        <begin position="504"/>
        <end position="516"/>
    </location>
</feature>
<feature type="compositionally biased region" description="Gly residues" evidence="1">
    <location>
        <begin position="685"/>
        <end position="700"/>
    </location>
</feature>
<feature type="compositionally biased region" description="Low complexity" evidence="1">
    <location>
        <begin position="370"/>
        <end position="379"/>
    </location>
</feature>
<keyword evidence="3" id="KW-1185">Reference proteome</keyword>
<accession>A0A6A6VBE8</accession>
<reference evidence="2" key="1">
    <citation type="journal article" date="2020" name="Stud. Mycol.">
        <title>101 Dothideomycetes genomes: a test case for predicting lifestyles and emergence of pathogens.</title>
        <authorList>
            <person name="Haridas S."/>
            <person name="Albert R."/>
            <person name="Binder M."/>
            <person name="Bloem J."/>
            <person name="Labutti K."/>
            <person name="Salamov A."/>
            <person name="Andreopoulos B."/>
            <person name="Baker S."/>
            <person name="Barry K."/>
            <person name="Bills G."/>
            <person name="Bluhm B."/>
            <person name="Cannon C."/>
            <person name="Castanera R."/>
            <person name="Culley D."/>
            <person name="Daum C."/>
            <person name="Ezra D."/>
            <person name="Gonzalez J."/>
            <person name="Henrissat B."/>
            <person name="Kuo A."/>
            <person name="Liang C."/>
            <person name="Lipzen A."/>
            <person name="Lutzoni F."/>
            <person name="Magnuson J."/>
            <person name="Mondo S."/>
            <person name="Nolan M."/>
            <person name="Ohm R."/>
            <person name="Pangilinan J."/>
            <person name="Park H.-J."/>
            <person name="Ramirez L."/>
            <person name="Alfaro M."/>
            <person name="Sun H."/>
            <person name="Tritt A."/>
            <person name="Yoshinaga Y."/>
            <person name="Zwiers L.-H."/>
            <person name="Turgeon B."/>
            <person name="Goodwin S."/>
            <person name="Spatafora J."/>
            <person name="Crous P."/>
            <person name="Grigoriev I."/>
        </authorList>
    </citation>
    <scope>NUCLEOTIDE SEQUENCE</scope>
    <source>
        <strain evidence="2">CBS 119925</strain>
    </source>
</reference>